<dbReference type="GO" id="GO:0006364">
    <property type="term" value="P:rRNA processing"/>
    <property type="evidence" value="ECO:0007669"/>
    <property type="project" value="TreeGrafter"/>
</dbReference>
<evidence type="ECO:0000256" key="1">
    <source>
        <dbReference type="ARBA" id="ARBA00008889"/>
    </source>
</evidence>
<feature type="compositionally biased region" description="Acidic residues" evidence="2">
    <location>
        <begin position="189"/>
        <end position="202"/>
    </location>
</feature>
<dbReference type="GO" id="GO:0000956">
    <property type="term" value="P:nuclear-transcribed mRNA catabolic process"/>
    <property type="evidence" value="ECO:0007669"/>
    <property type="project" value="TreeGrafter"/>
</dbReference>
<dbReference type="Ensembl" id="ENSEBUT00000020910.1">
    <property type="protein sequence ID" value="ENSEBUP00000020334.1"/>
    <property type="gene ID" value="ENSEBUG00000012615.1"/>
</dbReference>
<dbReference type="PANTHER" id="PTHR45841:SF1">
    <property type="entry name" value="MRNA TURNOVER PROTEIN 4 HOMOLOG"/>
    <property type="match status" value="1"/>
</dbReference>
<evidence type="ECO:0000313" key="6">
    <source>
        <dbReference type="Proteomes" id="UP000694388"/>
    </source>
</evidence>
<keyword evidence="6" id="KW-1185">Reference proteome</keyword>
<name>A0A8C4WYV2_EPTBU</name>
<dbReference type="GO" id="GO:0030687">
    <property type="term" value="C:preribosome, large subunit precursor"/>
    <property type="evidence" value="ECO:0007669"/>
    <property type="project" value="TreeGrafter"/>
</dbReference>
<evidence type="ECO:0000256" key="2">
    <source>
        <dbReference type="SAM" id="MobiDB-lite"/>
    </source>
</evidence>
<dbReference type="GeneTree" id="ENSGT00940000168261"/>
<dbReference type="Gene3D" id="3.30.70.1730">
    <property type="match status" value="1"/>
</dbReference>
<feature type="region of interest" description="Disordered" evidence="2">
    <location>
        <begin position="166"/>
        <end position="202"/>
    </location>
</feature>
<dbReference type="FunFam" id="3.90.105.20:FF:000003">
    <property type="entry name" value="Ribosome assembly factor mrt4"/>
    <property type="match status" value="1"/>
</dbReference>
<dbReference type="OMA" id="HAGPMEN"/>
<dbReference type="InterPro" id="IPR043141">
    <property type="entry name" value="Ribosomal_uL10-like_sf"/>
</dbReference>
<feature type="domain" description="Large ribosomal subunit protein uL10-like insertion" evidence="4">
    <location>
        <begin position="78"/>
        <end position="148"/>
    </location>
</feature>
<keyword evidence="3" id="KW-0732">Signal</keyword>
<dbReference type="GO" id="GO:0042273">
    <property type="term" value="P:ribosomal large subunit biogenesis"/>
    <property type="evidence" value="ECO:0007669"/>
    <property type="project" value="TreeGrafter"/>
</dbReference>
<feature type="signal peptide" evidence="3">
    <location>
        <begin position="1"/>
        <end position="28"/>
    </location>
</feature>
<organism evidence="5 6">
    <name type="scientific">Eptatretus burgeri</name>
    <name type="common">Inshore hagfish</name>
    <dbReference type="NCBI Taxonomy" id="7764"/>
    <lineage>
        <taxon>Eukaryota</taxon>
        <taxon>Metazoa</taxon>
        <taxon>Chordata</taxon>
        <taxon>Craniata</taxon>
        <taxon>Vertebrata</taxon>
        <taxon>Cyclostomata</taxon>
        <taxon>Myxini</taxon>
        <taxon>Myxiniformes</taxon>
        <taxon>Myxinidae</taxon>
        <taxon>Eptatretinae</taxon>
        <taxon>Eptatretus</taxon>
    </lineage>
</organism>
<dbReference type="Gene3D" id="3.90.105.20">
    <property type="match status" value="1"/>
</dbReference>
<evidence type="ECO:0000313" key="5">
    <source>
        <dbReference type="Ensembl" id="ENSEBUP00000020334.1"/>
    </source>
</evidence>
<proteinExistence type="inferred from homology"/>
<dbReference type="PANTHER" id="PTHR45841">
    <property type="entry name" value="MRNA TURNOVER PROTEIN 4 MRTO4"/>
    <property type="match status" value="1"/>
</dbReference>
<dbReference type="GO" id="GO:0005730">
    <property type="term" value="C:nucleolus"/>
    <property type="evidence" value="ECO:0007669"/>
    <property type="project" value="TreeGrafter"/>
</dbReference>
<reference evidence="5" key="2">
    <citation type="submission" date="2025-09" db="UniProtKB">
        <authorList>
            <consortium name="Ensembl"/>
        </authorList>
    </citation>
    <scope>IDENTIFICATION</scope>
</reference>
<accession>A0A8C4WYV2</accession>
<dbReference type="InterPro" id="IPR040637">
    <property type="entry name" value="Ribosomal_uL10-like_insert"/>
</dbReference>
<evidence type="ECO:0000256" key="3">
    <source>
        <dbReference type="SAM" id="SignalP"/>
    </source>
</evidence>
<protein>
    <recommendedName>
        <fullName evidence="4">Large ribosomal subunit protein uL10-like insertion domain-containing protein</fullName>
    </recommendedName>
</protein>
<reference evidence="5" key="1">
    <citation type="submission" date="2025-08" db="UniProtKB">
        <authorList>
            <consortium name="Ensembl"/>
        </authorList>
    </citation>
    <scope>IDENTIFICATION</scope>
</reference>
<evidence type="ECO:0000259" key="4">
    <source>
        <dbReference type="Pfam" id="PF17777"/>
    </source>
</evidence>
<feature type="chain" id="PRO_5034555933" description="Large ribosomal subunit protein uL10-like insertion domain-containing protein" evidence="3">
    <location>
        <begin position="29"/>
        <end position="202"/>
    </location>
</feature>
<dbReference type="AlphaFoldDB" id="A0A8C4WYV2"/>
<sequence>MSVVPVCDRSHSWFSSFLVCLSLPVALTQTKKKGLPAKQKLIDEITRRLKGEVGLLFTNRTKDEVVQWFHEHKEVDYARAGIPASWTVVLHAGPMENFDHSSEPLLRKLGLPTKLQKGVVTLLKDHQVCAKGDALNPEQARLLKLCGIEMSEFSVKLDALWSASDGKTQVLEPLEPSAETRELSGTPESSEDDDSEENANEG</sequence>
<dbReference type="Pfam" id="PF17777">
    <property type="entry name" value="RL10P_insert"/>
    <property type="match status" value="1"/>
</dbReference>
<dbReference type="InterPro" id="IPR051742">
    <property type="entry name" value="Ribosome_Assembly_uL10"/>
</dbReference>
<dbReference type="Proteomes" id="UP000694388">
    <property type="component" value="Unplaced"/>
</dbReference>
<dbReference type="InterPro" id="IPR043164">
    <property type="entry name" value="Ribosomal_uL10-like_insert_sf"/>
</dbReference>
<comment type="similarity">
    <text evidence="1">Belongs to the universal ribosomal protein uL10 family.</text>
</comment>
<dbReference type="GO" id="GO:0003723">
    <property type="term" value="F:RNA binding"/>
    <property type="evidence" value="ECO:0007669"/>
    <property type="project" value="TreeGrafter"/>
</dbReference>